<dbReference type="InterPro" id="IPR012337">
    <property type="entry name" value="RNaseH-like_sf"/>
</dbReference>
<dbReference type="GO" id="GO:0006313">
    <property type="term" value="P:DNA transposition"/>
    <property type="evidence" value="ECO:0007669"/>
    <property type="project" value="InterPro"/>
</dbReference>
<dbReference type="EMBL" id="CP158259">
    <property type="protein sequence ID" value="XDJ61406.1"/>
    <property type="molecule type" value="Genomic_DNA"/>
</dbReference>
<dbReference type="EMBL" id="CP158256">
    <property type="protein sequence ID" value="XDJ52646.1"/>
    <property type="molecule type" value="Genomic_DNA"/>
</dbReference>
<dbReference type="EMBL" id="CP158253">
    <property type="protein sequence ID" value="XDJ44893.1"/>
    <property type="molecule type" value="Genomic_DNA"/>
</dbReference>
<evidence type="ECO:0000313" key="73">
    <source>
        <dbReference type="EMBL" id="XDK00074.1"/>
    </source>
</evidence>
<evidence type="ECO:0000313" key="15">
    <source>
        <dbReference type="EMBL" id="XDJ55388.1"/>
    </source>
</evidence>
<proteinExistence type="predicted"/>
<evidence type="ECO:0000313" key="11">
    <source>
        <dbReference type="EMBL" id="XDJ52646.1"/>
    </source>
</evidence>
<reference evidence="36" key="1">
    <citation type="submission" date="2024-05" db="EMBL/GenBank/DDBJ databases">
        <authorList>
            <person name="Luo Y.-C."/>
            <person name="Nicholds J."/>
            <person name="Mortimer T."/>
            <person name="Maboni G."/>
        </authorList>
    </citation>
    <scope>NUCLEOTIDE SEQUENCE</scope>
    <source>
        <strain evidence="66">124370</strain>
        <strain evidence="70">124566</strain>
        <strain evidence="62">124953</strain>
        <strain evidence="58">130308</strain>
        <strain evidence="54">130416</strain>
        <strain evidence="51">140124</strain>
        <strain evidence="46">143751</strain>
        <strain evidence="42">143769</strain>
        <strain evidence="37">143811</strain>
        <strain evidence="36">143936</strain>
        <strain evidence="29">145849</strain>
        <strain evidence="26">145850</strain>
        <strain evidence="23">145852</strain>
        <strain evidence="19">148131</strain>
        <strain evidence="13">150221</strain>
        <strain evidence="10">150964</strain>
        <strain evidence="3">153271</strain>
    </source>
</reference>
<dbReference type="EMBL" id="CP158266">
    <property type="protein sequence ID" value="XDJ83127.1"/>
    <property type="molecule type" value="Genomic_DNA"/>
</dbReference>
<feature type="domain" description="Integrase catalytic" evidence="2">
    <location>
        <begin position="233"/>
        <end position="398"/>
    </location>
</feature>
<dbReference type="EMBL" id="CP158269">
    <property type="protein sequence ID" value="XDJ88523.1"/>
    <property type="molecule type" value="Genomic_DNA"/>
</dbReference>
<dbReference type="EMBL" id="CP158253">
    <property type="protein sequence ID" value="XDJ43902.1"/>
    <property type="molecule type" value="Genomic_DNA"/>
</dbReference>
<evidence type="ECO:0000313" key="71">
    <source>
        <dbReference type="EMBL" id="XDJ99480.1"/>
    </source>
</evidence>
<dbReference type="EMBL" id="CP158264">
    <property type="protein sequence ID" value="XDJ74381.1"/>
    <property type="molecule type" value="Genomic_DNA"/>
</dbReference>
<evidence type="ECO:0000313" key="16">
    <source>
        <dbReference type="EMBL" id="XDJ55884.1"/>
    </source>
</evidence>
<evidence type="ECO:0000313" key="69">
    <source>
        <dbReference type="EMBL" id="XDJ97052.1"/>
    </source>
</evidence>
<evidence type="ECO:0000313" key="12">
    <source>
        <dbReference type="EMBL" id="XDJ53271.1"/>
    </source>
</evidence>
<evidence type="ECO:0000313" key="42">
    <source>
        <dbReference type="EMBL" id="XDJ76252.1"/>
    </source>
</evidence>
<dbReference type="EMBL" id="CP158265">
    <property type="protein sequence ID" value="XDJ78450.1"/>
    <property type="molecule type" value="Genomic_DNA"/>
</dbReference>
<dbReference type="EMBL" id="CP158263">
    <property type="protein sequence ID" value="XDJ70948.1"/>
    <property type="molecule type" value="Genomic_DNA"/>
</dbReference>
<sequence>MSKNNKFSPEVRERAVRLVQEHRGEYPSQWVAVQSIAPKIGCSAYTLLKWVQIQEVEAGTRAGVPQAEQERIKALEREVKELRRANEILKSASGFFRSGGARPRTEEINAYIDQHRGLYGVEPICKVLQVAPSAYRRYAARCRNPELRSLRAKRDEQLMVNIQRVWEQNFRVYGARKVWKQLNREGVMVARCTVERLMRHLGIEGIRRGKRVRTTIPDSAAACPRDLVKRRFEADRPNRLWVADFTYVSTWQGWLYVAFVIDAYAKRIVGWRASSSMTTDFVLDALEQAVYDRRPTQSDRLVHHSDRGSQYVSIRYSDRLSEAGINPSVGSTGSAYDNALAETINGLYKTEVIHRRAPWKTKAAVELATLEWVSWFNHQRLLESIGDIPPAEAEARYYRQLAAPTVEPVLL</sequence>
<dbReference type="EMBL" id="CP158272">
    <property type="protein sequence ID" value="XDK00074.1"/>
    <property type="molecule type" value="Genomic_DNA"/>
</dbReference>
<dbReference type="EMBL" id="CP158257">
    <property type="protein sequence ID" value="XDJ55388.1"/>
    <property type="molecule type" value="Genomic_DNA"/>
</dbReference>
<evidence type="ECO:0000313" key="48">
    <source>
        <dbReference type="EMBL" id="XDJ82977.1"/>
    </source>
</evidence>
<dbReference type="SUPFAM" id="SSF53098">
    <property type="entry name" value="Ribonuclease H-like"/>
    <property type="match status" value="1"/>
</dbReference>
<dbReference type="EMBL" id="CP158265">
    <property type="protein sequence ID" value="XDJ78230.1"/>
    <property type="molecule type" value="Genomic_DNA"/>
</dbReference>
<evidence type="ECO:0000313" key="32">
    <source>
        <dbReference type="EMBL" id="XDJ70948.1"/>
    </source>
</evidence>
<dbReference type="EMBL" id="CP158261">
    <property type="protein sequence ID" value="XDJ66993.1"/>
    <property type="molecule type" value="Genomic_DNA"/>
</dbReference>
<dbReference type="EMBL" id="CP158268">
    <property type="protein sequence ID" value="XDJ85367.1"/>
    <property type="molecule type" value="Genomic_DNA"/>
</dbReference>
<evidence type="ECO:0000313" key="39">
    <source>
        <dbReference type="EMBL" id="XDJ74849.1"/>
    </source>
</evidence>
<dbReference type="EMBL" id="CP158264">
    <property type="protein sequence ID" value="XDJ73393.1"/>
    <property type="molecule type" value="Genomic_DNA"/>
</dbReference>
<evidence type="ECO:0000313" key="7">
    <source>
        <dbReference type="EMBL" id="XDJ44895.1"/>
    </source>
</evidence>
<evidence type="ECO:0000313" key="72">
    <source>
        <dbReference type="EMBL" id="XDJ99699.1"/>
    </source>
</evidence>
<protein>
    <submittedName>
        <fullName evidence="36">IS3 family transposase</fullName>
    </submittedName>
</protein>
<dbReference type="InterPro" id="IPR036388">
    <property type="entry name" value="WH-like_DNA-bd_sf"/>
</dbReference>
<dbReference type="EMBL" id="CP158257">
    <property type="protein sequence ID" value="XDJ55885.1"/>
    <property type="molecule type" value="Genomic_DNA"/>
</dbReference>
<evidence type="ECO:0000313" key="13">
    <source>
        <dbReference type="EMBL" id="XDJ55050.1"/>
    </source>
</evidence>
<dbReference type="EMBL" id="CP158263">
    <property type="protein sequence ID" value="XDJ72986.1"/>
    <property type="molecule type" value="Genomic_DNA"/>
</dbReference>
<evidence type="ECO:0000313" key="24">
    <source>
        <dbReference type="EMBL" id="XDJ61406.1"/>
    </source>
</evidence>
<dbReference type="EMBL" id="CP158253">
    <property type="protein sequence ID" value="XDJ45727.1"/>
    <property type="molecule type" value="Genomic_DNA"/>
</dbReference>
<evidence type="ECO:0000313" key="46">
    <source>
        <dbReference type="EMBL" id="XDJ82208.1"/>
    </source>
</evidence>
<dbReference type="EMBL" id="CP158270">
    <property type="protein sequence ID" value="XDJ90497.1"/>
    <property type="molecule type" value="Genomic_DNA"/>
</dbReference>
<dbReference type="InterPro" id="IPR048020">
    <property type="entry name" value="Transpos_IS3"/>
</dbReference>
<evidence type="ECO:0000313" key="50">
    <source>
        <dbReference type="EMBL" id="XDJ83695.1"/>
    </source>
</evidence>
<evidence type="ECO:0000313" key="33">
    <source>
        <dbReference type="EMBL" id="XDJ71108.1"/>
    </source>
</evidence>
<feature type="coiled-coil region" evidence="1">
    <location>
        <begin position="65"/>
        <end position="92"/>
    </location>
</feature>
<organism evidence="36">
    <name type="scientific">Castellaniella ginsengisoli</name>
    <dbReference type="NCBI Taxonomy" id="546114"/>
    <lineage>
        <taxon>Bacteria</taxon>
        <taxon>Pseudomonadati</taxon>
        <taxon>Pseudomonadota</taxon>
        <taxon>Betaproteobacteria</taxon>
        <taxon>Burkholderiales</taxon>
        <taxon>Alcaligenaceae</taxon>
        <taxon>Castellaniella</taxon>
    </lineage>
</organism>
<dbReference type="EMBL" id="CP158269">
    <property type="protein sequence ID" value="XDJ89121.1"/>
    <property type="molecule type" value="Genomic_DNA"/>
</dbReference>
<evidence type="ECO:0000313" key="40">
    <source>
        <dbReference type="EMBL" id="XDJ75151.1"/>
    </source>
</evidence>
<dbReference type="EMBL" id="CP158257">
    <property type="protein sequence ID" value="XDJ55200.1"/>
    <property type="molecule type" value="Genomic_DNA"/>
</dbReference>
<dbReference type="PROSITE" id="PS50994">
    <property type="entry name" value="INTEGRASE"/>
    <property type="match status" value="1"/>
</dbReference>
<dbReference type="EMBL" id="CP158273">
    <property type="protein sequence ID" value="XDJ94993.1"/>
    <property type="molecule type" value="Genomic_DNA"/>
</dbReference>
<evidence type="ECO:0000313" key="66">
    <source>
        <dbReference type="EMBL" id="XDJ94872.1"/>
    </source>
</evidence>
<dbReference type="EMBL" id="CP158259">
    <property type="protein sequence ID" value="XDJ60687.1"/>
    <property type="molecule type" value="Genomic_DNA"/>
</dbReference>
<evidence type="ECO:0000313" key="54">
    <source>
        <dbReference type="EMBL" id="XDJ88523.1"/>
    </source>
</evidence>
<dbReference type="PANTHER" id="PTHR46889">
    <property type="entry name" value="TRANSPOSASE INSF FOR INSERTION SEQUENCE IS3B-RELATED"/>
    <property type="match status" value="1"/>
</dbReference>
<evidence type="ECO:0000313" key="23">
    <source>
        <dbReference type="EMBL" id="XDJ60687.1"/>
    </source>
</evidence>
<keyword evidence="1" id="KW-0175">Coiled coil</keyword>
<dbReference type="EMBL" id="CP158269">
    <property type="protein sequence ID" value="XDJ88744.1"/>
    <property type="molecule type" value="Genomic_DNA"/>
</dbReference>
<evidence type="ECO:0000313" key="21">
    <source>
        <dbReference type="EMBL" id="XDJ58434.1"/>
    </source>
</evidence>
<dbReference type="EMBL" id="CP158263">
    <property type="protein sequence ID" value="XDJ72307.1"/>
    <property type="molecule type" value="Genomic_DNA"/>
</dbReference>
<evidence type="ECO:0000313" key="38">
    <source>
        <dbReference type="EMBL" id="XDJ74381.1"/>
    </source>
</evidence>
<dbReference type="EMBL" id="CP158271">
    <property type="protein sequence ID" value="XDJ93129.1"/>
    <property type="molecule type" value="Genomic_DNA"/>
</dbReference>
<dbReference type="EMBL" id="CP158265">
    <property type="protein sequence ID" value="XDJ76372.1"/>
    <property type="molecule type" value="Genomic_DNA"/>
</dbReference>
<evidence type="ECO:0000313" key="49">
    <source>
        <dbReference type="EMBL" id="XDJ83127.1"/>
    </source>
</evidence>
<dbReference type="AlphaFoldDB" id="A0AB39EZU8"/>
<evidence type="ECO:0000313" key="14">
    <source>
        <dbReference type="EMBL" id="XDJ55200.1"/>
    </source>
</evidence>
<dbReference type="EMBL" id="CP158268">
    <property type="protein sequence ID" value="XDJ84646.1"/>
    <property type="molecule type" value="Genomic_DNA"/>
</dbReference>
<evidence type="ECO:0000313" key="60">
    <source>
        <dbReference type="EMBL" id="XDJ90497.1"/>
    </source>
</evidence>
<dbReference type="Gene3D" id="3.30.420.10">
    <property type="entry name" value="Ribonuclease H-like superfamily/Ribonuclease H"/>
    <property type="match status" value="1"/>
</dbReference>
<dbReference type="Gene3D" id="1.10.10.10">
    <property type="entry name" value="Winged helix-like DNA-binding domain superfamily/Winged helix DNA-binding domain"/>
    <property type="match status" value="1"/>
</dbReference>
<evidence type="ECO:0000313" key="36">
    <source>
        <dbReference type="EMBL" id="XDJ72986.1"/>
    </source>
</evidence>
<evidence type="ECO:0000313" key="3">
    <source>
        <dbReference type="EMBL" id="XDJ43701.1"/>
    </source>
</evidence>
<evidence type="ECO:0000313" key="17">
    <source>
        <dbReference type="EMBL" id="XDJ55885.1"/>
    </source>
</evidence>
<dbReference type="EMBL" id="CP158257">
    <property type="protein sequence ID" value="XDJ55884.1"/>
    <property type="molecule type" value="Genomic_DNA"/>
</dbReference>
<evidence type="ECO:0000313" key="22">
    <source>
        <dbReference type="EMBL" id="XDJ58554.1"/>
    </source>
</evidence>
<dbReference type="RefSeq" id="WP_343839197.1">
    <property type="nucleotide sequence ID" value="NZ_BAAAEX010000013.1"/>
</dbReference>
<evidence type="ECO:0000313" key="57">
    <source>
        <dbReference type="EMBL" id="XDJ89242.1"/>
    </source>
</evidence>
<evidence type="ECO:0000313" key="65">
    <source>
        <dbReference type="EMBL" id="XDJ93849.1"/>
    </source>
</evidence>
<dbReference type="EMBL" id="CP158256">
    <property type="protein sequence ID" value="XDJ53271.1"/>
    <property type="molecule type" value="Genomic_DNA"/>
</dbReference>
<evidence type="ECO:0000313" key="51">
    <source>
        <dbReference type="EMBL" id="XDJ84646.1"/>
    </source>
</evidence>
<evidence type="ECO:0000313" key="5">
    <source>
        <dbReference type="EMBL" id="XDJ43902.1"/>
    </source>
</evidence>
<dbReference type="EMBL" id="CP158258">
    <property type="protein sequence ID" value="XDJ58554.1"/>
    <property type="molecule type" value="Genomic_DNA"/>
</dbReference>
<dbReference type="EMBL" id="CP158253">
    <property type="protein sequence ID" value="XDJ43707.1"/>
    <property type="molecule type" value="Genomic_DNA"/>
</dbReference>
<dbReference type="EMBL" id="CP158272">
    <property type="protein sequence ID" value="XDJ99480.1"/>
    <property type="molecule type" value="Genomic_DNA"/>
</dbReference>
<dbReference type="EMBL" id="CP158260">
    <property type="protein sequence ID" value="XDJ63868.1"/>
    <property type="molecule type" value="Genomic_DNA"/>
</dbReference>
<evidence type="ECO:0000313" key="58">
    <source>
        <dbReference type="EMBL" id="XDJ89896.1"/>
    </source>
</evidence>
<evidence type="ECO:0000313" key="26">
    <source>
        <dbReference type="EMBL" id="XDJ63868.1"/>
    </source>
</evidence>
<dbReference type="Pfam" id="PF01527">
    <property type="entry name" value="HTH_Tnp_1"/>
    <property type="match status" value="1"/>
</dbReference>
<dbReference type="GO" id="GO:0015074">
    <property type="term" value="P:DNA integration"/>
    <property type="evidence" value="ECO:0007669"/>
    <property type="project" value="InterPro"/>
</dbReference>
<dbReference type="EMBL" id="CP158258">
    <property type="protein sequence ID" value="XDJ58434.1"/>
    <property type="molecule type" value="Genomic_DNA"/>
</dbReference>
<evidence type="ECO:0000313" key="52">
    <source>
        <dbReference type="EMBL" id="XDJ85367.1"/>
    </source>
</evidence>
<dbReference type="PANTHER" id="PTHR46889:SF5">
    <property type="entry name" value="INTEGRASE PROTEIN"/>
    <property type="match status" value="1"/>
</dbReference>
<name>A0AB39EZU8_9BURK</name>
<evidence type="ECO:0000313" key="47">
    <source>
        <dbReference type="EMBL" id="XDJ82674.1"/>
    </source>
</evidence>
<dbReference type="EMBL" id="CP158268">
    <property type="protein sequence ID" value="XDJ85476.1"/>
    <property type="molecule type" value="Genomic_DNA"/>
</dbReference>
<dbReference type="EMBL" id="CP158257">
    <property type="protein sequence ID" value="XDJ56880.1"/>
    <property type="molecule type" value="Genomic_DNA"/>
</dbReference>
<evidence type="ECO:0000313" key="45">
    <source>
        <dbReference type="EMBL" id="XDJ78450.1"/>
    </source>
</evidence>
<evidence type="ECO:0000313" key="43">
    <source>
        <dbReference type="EMBL" id="XDJ76372.1"/>
    </source>
</evidence>
<dbReference type="EMBL" id="CP158271">
    <property type="protein sequence ID" value="XDJ93728.1"/>
    <property type="molecule type" value="Genomic_DNA"/>
</dbReference>
<evidence type="ECO:0000313" key="20">
    <source>
        <dbReference type="EMBL" id="XDJ58049.1"/>
    </source>
</evidence>
<dbReference type="EMBL" id="CP158263">
    <property type="protein sequence ID" value="XDJ72926.1"/>
    <property type="molecule type" value="Genomic_DNA"/>
</dbReference>
<evidence type="ECO:0000313" key="27">
    <source>
        <dbReference type="EMBL" id="XDJ63977.1"/>
    </source>
</evidence>
<dbReference type="EMBL" id="CP158273">
    <property type="protein sequence ID" value="XDJ97052.1"/>
    <property type="molecule type" value="Genomic_DNA"/>
</dbReference>
<evidence type="ECO:0000313" key="35">
    <source>
        <dbReference type="EMBL" id="XDJ72926.1"/>
    </source>
</evidence>
<evidence type="ECO:0000313" key="59">
    <source>
        <dbReference type="EMBL" id="XDJ90119.1"/>
    </source>
</evidence>
<evidence type="ECO:0000313" key="25">
    <source>
        <dbReference type="EMBL" id="XDJ61513.1"/>
    </source>
</evidence>
<dbReference type="KEGG" id="cgin:ABRZ00_11750"/>
<dbReference type="EMBL" id="CP158271">
    <property type="protein sequence ID" value="XDJ93351.1"/>
    <property type="molecule type" value="Genomic_DNA"/>
</dbReference>
<evidence type="ECO:0000313" key="18">
    <source>
        <dbReference type="EMBL" id="XDJ56880.1"/>
    </source>
</evidence>
<dbReference type="EMBL" id="CP158270">
    <property type="protein sequence ID" value="XDJ90618.1"/>
    <property type="molecule type" value="Genomic_DNA"/>
</dbReference>
<dbReference type="Pfam" id="PF13333">
    <property type="entry name" value="rve_2"/>
    <property type="match status" value="1"/>
</dbReference>
<dbReference type="EMBL" id="CP158264">
    <property type="protein sequence ID" value="XDJ75301.1"/>
    <property type="molecule type" value="Genomic_DNA"/>
</dbReference>
<dbReference type="EMBL" id="CP158266">
    <property type="protein sequence ID" value="XDJ82674.1"/>
    <property type="molecule type" value="Genomic_DNA"/>
</dbReference>
<evidence type="ECO:0000313" key="34">
    <source>
        <dbReference type="EMBL" id="XDJ72307.1"/>
    </source>
</evidence>
<evidence type="ECO:0000313" key="55">
    <source>
        <dbReference type="EMBL" id="XDJ88744.1"/>
    </source>
</evidence>
<dbReference type="EMBL" id="CP158258">
    <property type="protein sequence ID" value="XDJ58049.1"/>
    <property type="molecule type" value="Genomic_DNA"/>
</dbReference>
<dbReference type="EMBL" id="CP158266">
    <property type="protein sequence ID" value="XDJ83695.1"/>
    <property type="molecule type" value="Genomic_DNA"/>
</dbReference>
<evidence type="ECO:0000313" key="70">
    <source>
        <dbReference type="EMBL" id="XDJ97641.1"/>
    </source>
</evidence>
<evidence type="ECO:0000313" key="29">
    <source>
        <dbReference type="EMBL" id="XDJ65275.1"/>
    </source>
</evidence>
<evidence type="ECO:0000313" key="53">
    <source>
        <dbReference type="EMBL" id="XDJ85476.1"/>
    </source>
</evidence>
<evidence type="ECO:0000313" key="61">
    <source>
        <dbReference type="EMBL" id="XDJ90618.1"/>
    </source>
</evidence>
<evidence type="ECO:0000313" key="19">
    <source>
        <dbReference type="EMBL" id="XDJ57829.1"/>
    </source>
</evidence>
<evidence type="ECO:0000313" key="9">
    <source>
        <dbReference type="EMBL" id="XDJ45727.1"/>
    </source>
</evidence>
<evidence type="ECO:0000313" key="64">
    <source>
        <dbReference type="EMBL" id="XDJ93728.1"/>
    </source>
</evidence>
<evidence type="ECO:0000313" key="4">
    <source>
        <dbReference type="EMBL" id="XDJ43707.1"/>
    </source>
</evidence>
<dbReference type="SUPFAM" id="SSF46689">
    <property type="entry name" value="Homeodomain-like"/>
    <property type="match status" value="1"/>
</dbReference>
<dbReference type="KEGG" id="cgin:ABRZ00_01480"/>
<dbReference type="EMBL" id="CP158273">
    <property type="protein sequence ID" value="XDJ96832.1"/>
    <property type="molecule type" value="Genomic_DNA"/>
</dbReference>
<dbReference type="InterPro" id="IPR036397">
    <property type="entry name" value="RNaseH_sf"/>
</dbReference>
<dbReference type="EMBL" id="CP158270">
    <property type="protein sequence ID" value="XDJ89896.1"/>
    <property type="molecule type" value="Genomic_DNA"/>
</dbReference>
<evidence type="ECO:0000313" key="62">
    <source>
        <dbReference type="EMBL" id="XDJ93129.1"/>
    </source>
</evidence>
<evidence type="ECO:0000313" key="37">
    <source>
        <dbReference type="EMBL" id="XDJ73393.1"/>
    </source>
</evidence>
<dbReference type="EMBL" id="CP158260">
    <property type="protein sequence ID" value="XDJ63977.1"/>
    <property type="molecule type" value="Genomic_DNA"/>
</dbReference>
<dbReference type="EMBL" id="CP158261">
    <property type="protein sequence ID" value="XDJ67102.1"/>
    <property type="molecule type" value="Genomic_DNA"/>
</dbReference>
<dbReference type="EMBL" id="CP158257">
    <property type="protein sequence ID" value="XDJ55050.1"/>
    <property type="molecule type" value="Genomic_DNA"/>
</dbReference>
<dbReference type="KEGG" id="cgin:ABRZ00_01490"/>
<dbReference type="EMBL" id="CP158269">
    <property type="protein sequence ID" value="XDJ89242.1"/>
    <property type="molecule type" value="Genomic_DNA"/>
</dbReference>
<evidence type="ECO:0000313" key="44">
    <source>
        <dbReference type="EMBL" id="XDJ78230.1"/>
    </source>
</evidence>
<gene>
    <name evidence="21" type="ORF">ABRY90_00450</name>
    <name evidence="22" type="ORF">ABRY90_01110</name>
    <name evidence="19" type="ORF">ABRY90_11245</name>
    <name evidence="20" type="ORF">ABRY90_12420</name>
    <name evidence="30" type="ORF">ABRY91_02865</name>
    <name evidence="31" type="ORF">ABRY91_03465</name>
    <name evidence="29" type="ORF">ABRY91_07400</name>
    <name evidence="24" type="ORF">ABRY92_01915</name>
    <name evidence="25" type="ORF">ABRY92_02520</name>
    <name evidence="23" type="ORF">ABRY92_11965</name>
    <name evidence="64" type="ORF">ABRY95_01510</name>
    <name evidence="65" type="ORF">ABRY95_02175</name>
    <name evidence="62" type="ORF">ABRY95_12250</name>
    <name evidence="63" type="ORF">ABRY95_13430</name>
    <name evidence="47" type="ORF">ABRY96_00080</name>
    <name evidence="48" type="ORF">ABRY96_01755</name>
    <name evidence="49" type="ORF">ABRY96_02580</name>
    <name evidence="50" type="ORF">ABRY96_05680</name>
    <name evidence="46" type="ORF">ABRY96_11025</name>
    <name evidence="39" type="ORF">ABRY97_01390</name>
    <name evidence="40" type="ORF">ABRY97_03065</name>
    <name evidence="41" type="ORF">ABRY97_03890</name>
    <name evidence="37" type="ORF">ABRY97_06995</name>
    <name evidence="38" type="ORF">ABRY97_12340</name>
    <name evidence="54" type="ORF">ABRY98_02850</name>
    <name evidence="55" type="ORF">ABRY98_04030</name>
    <name evidence="56" type="ORF">ABRY98_06090</name>
    <name evidence="57" type="ORF">ABRY98_06755</name>
    <name evidence="16" type="ORF">ABRZ00_01480</name>
    <name evidence="17" type="ORF">ABRZ00_01490</name>
    <name evidence="18" type="ORF">ABRZ00_06855</name>
    <name evidence="13" type="ORF">ABRZ00_10925</name>
    <name evidence="14" type="ORF">ABRZ00_11750</name>
    <name evidence="15" type="ORF">ABRZ00_12735</name>
    <name evidence="12" type="ORF">ABRZ01_01850</name>
    <name evidence="10" type="ORF">ABRZ01_07200</name>
    <name evidence="11" type="ORF">ABRZ01_12075</name>
    <name evidence="6" type="ORF">ABRZ02_00900</name>
    <name evidence="7" type="ORF">ABRZ02_00910</name>
    <name evidence="8" type="ORF">ABRZ02_04610</name>
    <name evidence="9" type="ORF">ABRZ02_05440</name>
    <name evidence="3" type="ORF">ABRZ02_08410</name>
    <name evidence="4" type="ORF">ABRZ02_08440</name>
    <name evidence="5" type="ORF">ABRZ02_09530</name>
    <name evidence="26" type="ORF">ABRZ03_00495</name>
    <name evidence="27" type="ORF">ABRZ03_01095</name>
    <name evidence="28" type="ORF">ABRZ03_05030</name>
    <name evidence="68" type="ORF">ABRZ05_03735</name>
    <name evidence="69" type="ORF">ABRZ05_04920</name>
    <name evidence="66" type="ORF">ABRZ05_06980</name>
    <name evidence="67" type="ORF">ABRZ05_07645</name>
    <name evidence="34" type="ORF">ABRZ06_02050</name>
    <name evidence="35" type="ORF">ABRZ06_05440</name>
    <name evidence="36" type="ORF">ABRZ06_05765</name>
    <name evidence="32" type="ORF">ABRZ06_08315</name>
    <name evidence="33" type="ORF">ABRZ06_09175</name>
    <name evidence="52" type="ORF">ABRZ08_00470</name>
    <name evidence="53" type="ORF">ABRZ08_01070</name>
    <name evidence="51" type="ORF">ABRZ08_10495</name>
    <name evidence="44" type="ORF">ABRZ10_05400</name>
    <name evidence="45" type="ORF">ABRZ10_06575</name>
    <name evidence="42" type="ORF">ABRZ10_08680</name>
    <name evidence="43" type="ORF">ABRZ10_09340</name>
    <name evidence="71" type="ORF">ABRZ11_03395</name>
    <name evidence="72" type="ORF">ABRZ11_04575</name>
    <name evidence="73" type="ORF">ABRZ11_06635</name>
    <name evidence="70" type="ORF">ABRZ11_07300</name>
    <name evidence="58" type="ORF">ABRZ12_09485</name>
    <name evidence="59" type="ORF">ABRZ12_10670</name>
    <name evidence="60" type="ORF">ABRZ12_12735</name>
    <name evidence="61" type="ORF">ABRZ12_13400</name>
</gene>
<accession>A0AB39EZU8</accession>
<dbReference type="InterPro" id="IPR050900">
    <property type="entry name" value="Transposase_IS3/IS150/IS904"/>
</dbReference>
<evidence type="ECO:0000313" key="8">
    <source>
        <dbReference type="EMBL" id="XDJ45577.1"/>
    </source>
</evidence>
<dbReference type="InterPro" id="IPR009057">
    <property type="entry name" value="Homeodomain-like_sf"/>
</dbReference>
<dbReference type="EMBL" id="CP158260">
    <property type="protein sequence ID" value="XDJ64697.1"/>
    <property type="molecule type" value="Genomic_DNA"/>
</dbReference>
<evidence type="ECO:0000313" key="68">
    <source>
        <dbReference type="EMBL" id="XDJ96832.1"/>
    </source>
</evidence>
<dbReference type="EMBL" id="CP158263">
    <property type="protein sequence ID" value="XDJ71108.1"/>
    <property type="molecule type" value="Genomic_DNA"/>
</dbReference>
<evidence type="ECO:0000313" key="6">
    <source>
        <dbReference type="EMBL" id="XDJ44893.1"/>
    </source>
</evidence>
<dbReference type="NCBIfam" id="NF033516">
    <property type="entry name" value="transpos_IS3"/>
    <property type="match status" value="1"/>
</dbReference>
<dbReference type="EMBL" id="CP158271">
    <property type="protein sequence ID" value="XDJ93849.1"/>
    <property type="molecule type" value="Genomic_DNA"/>
</dbReference>
<dbReference type="EMBL" id="CP158266">
    <property type="protein sequence ID" value="XDJ82977.1"/>
    <property type="molecule type" value="Genomic_DNA"/>
</dbReference>
<evidence type="ECO:0000313" key="67">
    <source>
        <dbReference type="EMBL" id="XDJ94993.1"/>
    </source>
</evidence>
<dbReference type="EMBL" id="CP158270">
    <property type="protein sequence ID" value="XDJ90119.1"/>
    <property type="molecule type" value="Genomic_DNA"/>
</dbReference>
<evidence type="ECO:0000313" key="56">
    <source>
        <dbReference type="EMBL" id="XDJ89121.1"/>
    </source>
</evidence>
<dbReference type="EMBL" id="CP158272">
    <property type="protein sequence ID" value="XDJ97641.1"/>
    <property type="molecule type" value="Genomic_DNA"/>
</dbReference>
<dbReference type="Pfam" id="PF00665">
    <property type="entry name" value="rve"/>
    <property type="match status" value="1"/>
</dbReference>
<evidence type="ECO:0000259" key="2">
    <source>
        <dbReference type="PROSITE" id="PS50994"/>
    </source>
</evidence>
<evidence type="ECO:0000313" key="63">
    <source>
        <dbReference type="EMBL" id="XDJ93351.1"/>
    </source>
</evidence>
<dbReference type="EMBL" id="CP158253">
    <property type="protein sequence ID" value="XDJ45577.1"/>
    <property type="molecule type" value="Genomic_DNA"/>
</dbReference>
<dbReference type="GO" id="GO:0003677">
    <property type="term" value="F:DNA binding"/>
    <property type="evidence" value="ECO:0007669"/>
    <property type="project" value="InterPro"/>
</dbReference>
<dbReference type="InterPro" id="IPR025948">
    <property type="entry name" value="HTH-like_dom"/>
</dbReference>
<dbReference type="EMBL" id="CP158253">
    <property type="protein sequence ID" value="XDJ43701.1"/>
    <property type="molecule type" value="Genomic_DNA"/>
</dbReference>
<dbReference type="InterPro" id="IPR002514">
    <property type="entry name" value="Transposase_8"/>
</dbReference>
<dbReference type="GeneID" id="93068415"/>
<dbReference type="EMBL" id="CP158266">
    <property type="protein sequence ID" value="XDJ82208.1"/>
    <property type="molecule type" value="Genomic_DNA"/>
</dbReference>
<evidence type="ECO:0000256" key="1">
    <source>
        <dbReference type="SAM" id="Coils"/>
    </source>
</evidence>
<evidence type="ECO:0000313" key="41">
    <source>
        <dbReference type="EMBL" id="XDJ75301.1"/>
    </source>
</evidence>
<evidence type="ECO:0000313" key="30">
    <source>
        <dbReference type="EMBL" id="XDJ66993.1"/>
    </source>
</evidence>
<dbReference type="KEGG" id="cgin:ABRZ00_12735"/>
<dbReference type="EMBL" id="CP158264">
    <property type="protein sequence ID" value="XDJ74849.1"/>
    <property type="molecule type" value="Genomic_DNA"/>
</dbReference>
<dbReference type="InterPro" id="IPR001584">
    <property type="entry name" value="Integrase_cat-core"/>
</dbReference>
<dbReference type="EMBL" id="CP158264">
    <property type="protein sequence ID" value="XDJ75151.1"/>
    <property type="molecule type" value="Genomic_DNA"/>
</dbReference>
<evidence type="ECO:0000313" key="31">
    <source>
        <dbReference type="EMBL" id="XDJ67102.1"/>
    </source>
</evidence>
<dbReference type="EMBL" id="CP158258">
    <property type="protein sequence ID" value="XDJ57829.1"/>
    <property type="molecule type" value="Genomic_DNA"/>
</dbReference>
<dbReference type="EMBL" id="CP158273">
    <property type="protein sequence ID" value="XDJ94872.1"/>
    <property type="molecule type" value="Genomic_DNA"/>
</dbReference>
<dbReference type="EMBL" id="CP158261">
    <property type="protein sequence ID" value="XDJ65275.1"/>
    <property type="molecule type" value="Genomic_DNA"/>
</dbReference>
<evidence type="ECO:0000313" key="10">
    <source>
        <dbReference type="EMBL" id="XDJ51766.1"/>
    </source>
</evidence>
<dbReference type="EMBL" id="CP158272">
    <property type="protein sequence ID" value="XDJ99699.1"/>
    <property type="molecule type" value="Genomic_DNA"/>
</dbReference>
<dbReference type="EMBL" id="CP158259">
    <property type="protein sequence ID" value="XDJ61513.1"/>
    <property type="molecule type" value="Genomic_DNA"/>
</dbReference>
<dbReference type="Pfam" id="PF13276">
    <property type="entry name" value="HTH_21"/>
    <property type="match status" value="1"/>
</dbReference>
<dbReference type="EMBL" id="CP158265">
    <property type="protein sequence ID" value="XDJ76252.1"/>
    <property type="molecule type" value="Genomic_DNA"/>
</dbReference>
<dbReference type="GO" id="GO:0004803">
    <property type="term" value="F:transposase activity"/>
    <property type="evidence" value="ECO:0007669"/>
    <property type="project" value="InterPro"/>
</dbReference>
<dbReference type="KEGG" id="cgin:ABRZ00_10925"/>
<dbReference type="KEGG" id="cgin:ABRZ00_06855"/>
<dbReference type="EMBL" id="CP158253">
    <property type="protein sequence ID" value="XDJ44895.1"/>
    <property type="molecule type" value="Genomic_DNA"/>
</dbReference>
<evidence type="ECO:0000313" key="28">
    <source>
        <dbReference type="EMBL" id="XDJ64697.1"/>
    </source>
</evidence>
<dbReference type="EMBL" id="CP158256">
    <property type="protein sequence ID" value="XDJ51766.1"/>
    <property type="molecule type" value="Genomic_DNA"/>
</dbReference>